<reference evidence="3 4" key="1">
    <citation type="submission" date="2019-05" db="EMBL/GenBank/DDBJ databases">
        <authorList>
            <consortium name="Pathogen Informatics"/>
        </authorList>
    </citation>
    <scope>NUCLEOTIDE SEQUENCE [LARGE SCALE GENOMIC DNA]</scope>
    <source>
        <strain evidence="3 4">NCTC503</strain>
    </source>
</reference>
<protein>
    <submittedName>
        <fullName evidence="3">Stage III sporulation protein AF</fullName>
    </submittedName>
</protein>
<keyword evidence="4" id="KW-1185">Reference proteome</keyword>
<sequence length="197" mass="22909">MINMIKDWIINLSTIIIFITSVEMILPNNSIKKYAKYVLGFLVLLAILNPLLKIMDRGFNSTDYSIKAEDYIKSNSYEKDVEKYKKKNLERTLQNFRENLALECQSILSKHYNKENFDINVIALINEKDNKIDLKEIRVGISSGKIKKIKPVNVSNHKEEAAKIENLDDKKTKDIQTIIQKEFGFEKDKISVYSLDK</sequence>
<gene>
    <name evidence="3" type="ORF">NCTC503_01191</name>
</gene>
<keyword evidence="2" id="KW-0472">Membrane</keyword>
<dbReference type="RefSeq" id="WP_138209878.1">
    <property type="nucleotide sequence ID" value="NZ_CBCRUQ010000022.1"/>
</dbReference>
<dbReference type="EMBL" id="LR590481">
    <property type="protein sequence ID" value="VTQ88140.1"/>
    <property type="molecule type" value="Genomic_DNA"/>
</dbReference>
<evidence type="ECO:0000256" key="1">
    <source>
        <dbReference type="SAM" id="Coils"/>
    </source>
</evidence>
<dbReference type="AlphaFoldDB" id="A0A4U9RH99"/>
<feature type="coiled-coil region" evidence="1">
    <location>
        <begin position="79"/>
        <end position="106"/>
    </location>
</feature>
<keyword evidence="1" id="KW-0175">Coiled coil</keyword>
<feature type="transmembrane region" description="Helical" evidence="2">
    <location>
        <begin position="34"/>
        <end position="52"/>
    </location>
</feature>
<evidence type="ECO:0000313" key="4">
    <source>
        <dbReference type="Proteomes" id="UP000308489"/>
    </source>
</evidence>
<name>A0A4U9RH99_HATHI</name>
<dbReference type="Proteomes" id="UP000308489">
    <property type="component" value="Chromosome 1"/>
</dbReference>
<organism evidence="3 4">
    <name type="scientific">Hathewaya histolytica</name>
    <name type="common">Clostridium histolyticum</name>
    <dbReference type="NCBI Taxonomy" id="1498"/>
    <lineage>
        <taxon>Bacteria</taxon>
        <taxon>Bacillati</taxon>
        <taxon>Bacillota</taxon>
        <taxon>Clostridia</taxon>
        <taxon>Eubacteriales</taxon>
        <taxon>Clostridiaceae</taxon>
        <taxon>Hathewaya</taxon>
    </lineage>
</organism>
<feature type="transmembrane region" description="Helical" evidence="2">
    <location>
        <begin position="9"/>
        <end position="28"/>
    </location>
</feature>
<accession>A0A4U9RH99</accession>
<dbReference type="NCBIfam" id="TIGR02896">
    <property type="entry name" value="spore_III_AF"/>
    <property type="match status" value="1"/>
</dbReference>
<dbReference type="Pfam" id="PF09581">
    <property type="entry name" value="Spore_III_AF"/>
    <property type="match status" value="1"/>
</dbReference>
<evidence type="ECO:0000256" key="2">
    <source>
        <dbReference type="SAM" id="Phobius"/>
    </source>
</evidence>
<keyword evidence="2" id="KW-0812">Transmembrane</keyword>
<proteinExistence type="predicted"/>
<dbReference type="InterPro" id="IPR014245">
    <property type="entry name" value="Spore_III_AF"/>
</dbReference>
<keyword evidence="2" id="KW-1133">Transmembrane helix</keyword>
<dbReference type="OrthoDB" id="2375554at2"/>
<evidence type="ECO:0000313" key="3">
    <source>
        <dbReference type="EMBL" id="VTQ88140.1"/>
    </source>
</evidence>
<dbReference type="KEGG" id="hhw:NCTC503_01191"/>